<organism evidence="12">
    <name type="scientific">uncultured Acidobacteriota bacterium</name>
    <dbReference type="NCBI Taxonomy" id="171953"/>
    <lineage>
        <taxon>Bacteria</taxon>
        <taxon>Pseudomonadati</taxon>
        <taxon>Acidobacteriota</taxon>
        <taxon>environmental samples</taxon>
    </lineage>
</organism>
<gene>
    <name evidence="12" type="ORF">HGMM_F54F02C16</name>
</gene>
<comment type="catalytic activity">
    <reaction evidence="9">
        <text>DNA(n) + a 2'-deoxyribonucleoside 5'-triphosphate = DNA(n+1) + diphosphate</text>
        <dbReference type="Rhea" id="RHEA:22508"/>
        <dbReference type="Rhea" id="RHEA-COMP:17339"/>
        <dbReference type="Rhea" id="RHEA-COMP:17340"/>
        <dbReference type="ChEBI" id="CHEBI:33019"/>
        <dbReference type="ChEBI" id="CHEBI:61560"/>
        <dbReference type="ChEBI" id="CHEBI:173112"/>
        <dbReference type="EC" id="2.7.7.7"/>
    </reaction>
</comment>
<dbReference type="PANTHER" id="PTHR10133">
    <property type="entry name" value="DNA POLYMERASE I"/>
    <property type="match status" value="1"/>
</dbReference>
<protein>
    <recommendedName>
        <fullName evidence="3">DNA polymerase I</fullName>
        <ecNumber evidence="2">2.7.7.7</ecNumber>
    </recommendedName>
</protein>
<dbReference type="SMART" id="SM00474">
    <property type="entry name" value="35EXOc"/>
    <property type="match status" value="1"/>
</dbReference>
<dbReference type="AlphaFoldDB" id="H5SPP7"/>
<evidence type="ECO:0000256" key="4">
    <source>
        <dbReference type="ARBA" id="ARBA00022679"/>
    </source>
</evidence>
<evidence type="ECO:0000256" key="3">
    <source>
        <dbReference type="ARBA" id="ARBA00020311"/>
    </source>
</evidence>
<evidence type="ECO:0000256" key="9">
    <source>
        <dbReference type="ARBA" id="ARBA00049244"/>
    </source>
</evidence>
<dbReference type="SMART" id="SM00482">
    <property type="entry name" value="POLAc"/>
    <property type="match status" value="1"/>
</dbReference>
<feature type="domain" description="DNA-directed DNA polymerase family A palm" evidence="11">
    <location>
        <begin position="344"/>
        <end position="552"/>
    </location>
</feature>
<reference evidence="12" key="2">
    <citation type="journal article" date="2012" name="PLoS ONE">
        <title>A Deeply Branching Thermophilic Bacterium with an Ancient Acetyl-CoA Pathway Dominates a Subsurface Ecosystem.</title>
        <authorList>
            <person name="Takami H."/>
            <person name="Noguchi H."/>
            <person name="Takaki Y."/>
            <person name="Uchiyama I."/>
            <person name="Toyoda A."/>
            <person name="Nishi S."/>
            <person name="Chee G.-J."/>
            <person name="Arai W."/>
            <person name="Nunoura T."/>
            <person name="Itoh T."/>
            <person name="Hattori M."/>
            <person name="Takai K."/>
        </authorList>
    </citation>
    <scope>NUCLEOTIDE SEQUENCE</scope>
</reference>
<dbReference type="Pfam" id="PF00476">
    <property type="entry name" value="DNA_pol_A"/>
    <property type="match status" value="1"/>
</dbReference>
<name>H5SPP7_9BACT</name>
<dbReference type="PRINTS" id="PR00868">
    <property type="entry name" value="DNAPOLI"/>
</dbReference>
<dbReference type="SUPFAM" id="SSF56672">
    <property type="entry name" value="DNA/RNA polymerases"/>
    <property type="match status" value="1"/>
</dbReference>
<dbReference type="PANTHER" id="PTHR10133:SF27">
    <property type="entry name" value="DNA POLYMERASE NU"/>
    <property type="match status" value="1"/>
</dbReference>
<dbReference type="Gene3D" id="3.30.70.370">
    <property type="match status" value="1"/>
</dbReference>
<keyword evidence="4" id="KW-0808">Transferase</keyword>
<dbReference type="EC" id="2.7.7.7" evidence="2"/>
<reference evidence="12" key="1">
    <citation type="journal article" date="2005" name="Environ. Microbiol.">
        <title>Genetic and functional properties of uncultivated thermophilic crenarchaeotes from a subsurface gold mine as revealed by analysis of genome fragments.</title>
        <authorList>
            <person name="Nunoura T."/>
            <person name="Hirayama H."/>
            <person name="Takami H."/>
            <person name="Oida H."/>
            <person name="Nishi S."/>
            <person name="Shimamura S."/>
            <person name="Suzuki Y."/>
            <person name="Inagaki F."/>
            <person name="Takai K."/>
            <person name="Nealson K.H."/>
            <person name="Horikoshi K."/>
        </authorList>
    </citation>
    <scope>NUCLEOTIDE SEQUENCE</scope>
</reference>
<keyword evidence="8" id="KW-0238">DNA-binding</keyword>
<dbReference type="Gene3D" id="1.20.1060.10">
    <property type="entry name" value="Taq DNA Polymerase, Chain T, domain 4"/>
    <property type="match status" value="1"/>
</dbReference>
<dbReference type="InterPro" id="IPR012337">
    <property type="entry name" value="RNaseH-like_sf"/>
</dbReference>
<dbReference type="Pfam" id="PF01612">
    <property type="entry name" value="DNA_pol_A_exo1"/>
    <property type="match status" value="1"/>
</dbReference>
<sequence>MSTYRVITQTAELEALRSRLLAEPVLGVDTETTALDPYQGRIRLLQIATPEDIFVLDLFALGLQALDILRPVLEGEQPVKVLHNAKFDAKMLRHHAGIELGRVFDTMLASQLVAAGDMTKRHGLADVAQRYLRERVEKAPQLSDWSGELSRGQLEYAARDVAILLPLRQALIQQLKELGLIRAAKLEFECVLPTAAMELAGMPFDVERWRALVEAWEQRRAHLEEALQSELAPVATQMDLFGRAEIAINLNSPHQVLTGLRRLGLTVEGTSELDLLPYRDHPVVRLLLEYRSVQKLLSTFGRGFLEHRHPVTGRLHGDFHQIGTPTGRYSCSDPNIQQVPNLPEIRACFRAPAGRRLIVADYSQIELRILAEFSQDPKMLEAFLNGLDLHRMTASWMFKVPPEAVTKEQRAIAKTINFGLMYGMGAASLAARIAEVRERTDISLAEAEALIASYFEIYRRVGEWLRAAGDTAVSVRHSRSQSGRLWRFQFDPSDREQVAAIQRLGKNFPIQGTGADILKRAMRLVYDALRPYKAQIVNSIHDEIVVEVAEDHAPEVAELVRERMIAAGREFIKTVPIEVEVVISEAWTK</sequence>
<dbReference type="InterPro" id="IPR001098">
    <property type="entry name" value="DNA-dir_DNA_pol_A_palm_dom"/>
</dbReference>
<dbReference type="EMBL" id="AP011794">
    <property type="protein sequence ID" value="BAL58133.1"/>
    <property type="molecule type" value="Genomic_DNA"/>
</dbReference>
<dbReference type="GO" id="GO:0003677">
    <property type="term" value="F:DNA binding"/>
    <property type="evidence" value="ECO:0007669"/>
    <property type="project" value="UniProtKB-KW"/>
</dbReference>
<dbReference type="GO" id="GO:0006302">
    <property type="term" value="P:double-strand break repair"/>
    <property type="evidence" value="ECO:0007669"/>
    <property type="project" value="TreeGrafter"/>
</dbReference>
<dbReference type="SUPFAM" id="SSF53098">
    <property type="entry name" value="Ribonuclease H-like"/>
    <property type="match status" value="1"/>
</dbReference>
<proteinExistence type="inferred from homology"/>
<feature type="domain" description="3'-5' exonuclease" evidence="10">
    <location>
        <begin position="4"/>
        <end position="176"/>
    </location>
</feature>
<evidence type="ECO:0000256" key="2">
    <source>
        <dbReference type="ARBA" id="ARBA00012417"/>
    </source>
</evidence>
<evidence type="ECO:0000259" key="11">
    <source>
        <dbReference type="SMART" id="SM00482"/>
    </source>
</evidence>
<dbReference type="CDD" id="cd06142">
    <property type="entry name" value="RNaseD_exo"/>
    <property type="match status" value="1"/>
</dbReference>
<keyword evidence="6" id="KW-0235">DNA replication</keyword>
<dbReference type="GO" id="GO:0003887">
    <property type="term" value="F:DNA-directed DNA polymerase activity"/>
    <property type="evidence" value="ECO:0007669"/>
    <property type="project" value="UniProtKB-KW"/>
</dbReference>
<evidence type="ECO:0000256" key="8">
    <source>
        <dbReference type="ARBA" id="ARBA00023125"/>
    </source>
</evidence>
<evidence type="ECO:0000313" key="12">
    <source>
        <dbReference type="EMBL" id="BAL58133.1"/>
    </source>
</evidence>
<evidence type="ECO:0000256" key="5">
    <source>
        <dbReference type="ARBA" id="ARBA00022695"/>
    </source>
</evidence>
<comment type="similarity">
    <text evidence="1">Belongs to the DNA polymerase type-A family.</text>
</comment>
<evidence type="ECO:0000259" key="10">
    <source>
        <dbReference type="SMART" id="SM00474"/>
    </source>
</evidence>
<keyword evidence="5" id="KW-0548">Nucleotidyltransferase</keyword>
<dbReference type="Gene3D" id="3.30.420.10">
    <property type="entry name" value="Ribonuclease H-like superfamily/Ribonuclease H"/>
    <property type="match status" value="1"/>
</dbReference>
<dbReference type="GO" id="GO:0006261">
    <property type="term" value="P:DNA-templated DNA replication"/>
    <property type="evidence" value="ECO:0007669"/>
    <property type="project" value="InterPro"/>
</dbReference>
<dbReference type="GO" id="GO:0008408">
    <property type="term" value="F:3'-5' exonuclease activity"/>
    <property type="evidence" value="ECO:0007669"/>
    <property type="project" value="InterPro"/>
</dbReference>
<dbReference type="InterPro" id="IPR002562">
    <property type="entry name" value="3'-5'_exonuclease_dom"/>
</dbReference>
<dbReference type="Gene3D" id="1.10.150.20">
    <property type="entry name" value="5' to 3' exonuclease, C-terminal subdomain"/>
    <property type="match status" value="1"/>
</dbReference>
<dbReference type="InterPro" id="IPR043502">
    <property type="entry name" value="DNA/RNA_pol_sf"/>
</dbReference>
<dbReference type="PROSITE" id="PS00447">
    <property type="entry name" value="DNA_POLYMERASE_A"/>
    <property type="match status" value="1"/>
</dbReference>
<dbReference type="InterPro" id="IPR036397">
    <property type="entry name" value="RNaseH_sf"/>
</dbReference>
<evidence type="ECO:0000256" key="7">
    <source>
        <dbReference type="ARBA" id="ARBA00022932"/>
    </source>
</evidence>
<dbReference type="InterPro" id="IPR002298">
    <property type="entry name" value="DNA_polymerase_A"/>
</dbReference>
<keyword evidence="7" id="KW-0239">DNA-directed DNA polymerase</keyword>
<evidence type="ECO:0000256" key="6">
    <source>
        <dbReference type="ARBA" id="ARBA00022705"/>
    </source>
</evidence>
<evidence type="ECO:0000256" key="1">
    <source>
        <dbReference type="ARBA" id="ARBA00007705"/>
    </source>
</evidence>
<dbReference type="InterPro" id="IPR019760">
    <property type="entry name" value="DNA-dir_DNA_pol_A_CS"/>
</dbReference>
<accession>H5SPP7</accession>